<comment type="catalytic activity">
    <reaction evidence="7">
        <text>myo-inositol(out) + H(+)(out) = myo-inositol(in) + H(+)(in)</text>
        <dbReference type="Rhea" id="RHEA:60364"/>
        <dbReference type="ChEBI" id="CHEBI:15378"/>
        <dbReference type="ChEBI" id="CHEBI:17268"/>
    </reaction>
</comment>
<evidence type="ECO:0000256" key="9">
    <source>
        <dbReference type="SAM" id="Phobius"/>
    </source>
</evidence>
<dbReference type="PROSITE" id="PS00217">
    <property type="entry name" value="SUGAR_TRANSPORT_2"/>
    <property type="match status" value="1"/>
</dbReference>
<feature type="transmembrane region" description="Helical" evidence="9">
    <location>
        <begin position="487"/>
        <end position="503"/>
    </location>
</feature>
<keyword evidence="5 9" id="KW-1133">Transmembrane helix</keyword>
<feature type="transmembrane region" description="Helical" evidence="9">
    <location>
        <begin position="142"/>
        <end position="160"/>
    </location>
</feature>
<name>M5G6C7_DACPD</name>
<organism evidence="11 12">
    <name type="scientific">Dacryopinax primogenitus (strain DJM 731)</name>
    <name type="common">Brown rot fungus</name>
    <dbReference type="NCBI Taxonomy" id="1858805"/>
    <lineage>
        <taxon>Eukaryota</taxon>
        <taxon>Fungi</taxon>
        <taxon>Dikarya</taxon>
        <taxon>Basidiomycota</taxon>
        <taxon>Agaricomycotina</taxon>
        <taxon>Dacrymycetes</taxon>
        <taxon>Dacrymycetales</taxon>
        <taxon>Dacrymycetaceae</taxon>
        <taxon>Dacryopinax</taxon>
    </lineage>
</organism>
<dbReference type="InterPro" id="IPR036259">
    <property type="entry name" value="MFS_trans_sf"/>
</dbReference>
<evidence type="ECO:0000256" key="3">
    <source>
        <dbReference type="ARBA" id="ARBA00022448"/>
    </source>
</evidence>
<feature type="transmembrane region" description="Helical" evidence="9">
    <location>
        <begin position="458"/>
        <end position="475"/>
    </location>
</feature>
<evidence type="ECO:0000256" key="5">
    <source>
        <dbReference type="ARBA" id="ARBA00022989"/>
    </source>
</evidence>
<dbReference type="PROSITE" id="PS50850">
    <property type="entry name" value="MFS"/>
    <property type="match status" value="1"/>
</dbReference>
<feature type="transmembrane region" description="Helical" evidence="9">
    <location>
        <begin position="166"/>
        <end position="188"/>
    </location>
</feature>
<evidence type="ECO:0000313" key="12">
    <source>
        <dbReference type="Proteomes" id="UP000030653"/>
    </source>
</evidence>
<protein>
    <submittedName>
        <fullName evidence="11">Maltose permease</fullName>
    </submittedName>
</protein>
<feature type="transmembrane region" description="Helical" evidence="9">
    <location>
        <begin position="413"/>
        <end position="437"/>
    </location>
</feature>
<dbReference type="EMBL" id="JH795864">
    <property type="protein sequence ID" value="EJU01382.1"/>
    <property type="molecule type" value="Genomic_DNA"/>
</dbReference>
<evidence type="ECO:0000313" key="11">
    <source>
        <dbReference type="EMBL" id="EJU01382.1"/>
    </source>
</evidence>
<dbReference type="PANTHER" id="PTHR48022:SF53">
    <property type="entry name" value="ALPHA-GLUCOSIDE TRANSPORTER, PUTATIVE (AFU_ORTHOLOGUE AFUA_3G01700)-RELATED"/>
    <property type="match status" value="1"/>
</dbReference>
<keyword evidence="12" id="KW-1185">Reference proteome</keyword>
<accession>M5G6C7</accession>
<dbReference type="OrthoDB" id="6612291at2759"/>
<comment type="similarity">
    <text evidence="2 8">Belongs to the major facilitator superfamily. Sugar transporter (TC 2.A.1.1) family.</text>
</comment>
<dbReference type="NCBIfam" id="TIGR00879">
    <property type="entry name" value="SP"/>
    <property type="match status" value="1"/>
</dbReference>
<evidence type="ECO:0000259" key="10">
    <source>
        <dbReference type="PROSITE" id="PS50850"/>
    </source>
</evidence>
<keyword evidence="4 9" id="KW-0812">Transmembrane</keyword>
<dbReference type="InterPro" id="IPR003663">
    <property type="entry name" value="Sugar/inositol_transpt"/>
</dbReference>
<feature type="domain" description="Major facilitator superfamily (MFS) profile" evidence="10">
    <location>
        <begin position="61"/>
        <end position="509"/>
    </location>
</feature>
<dbReference type="RefSeq" id="XP_040628279.1">
    <property type="nucleotide sequence ID" value="XM_040775131.1"/>
</dbReference>
<dbReference type="SUPFAM" id="SSF103473">
    <property type="entry name" value="MFS general substrate transporter"/>
    <property type="match status" value="1"/>
</dbReference>
<keyword evidence="3 8" id="KW-0813">Transport</keyword>
<dbReference type="FunFam" id="1.20.1250.20:FF:000078">
    <property type="entry name" value="MFS maltose transporter, putative"/>
    <property type="match status" value="1"/>
</dbReference>
<dbReference type="InterPro" id="IPR020846">
    <property type="entry name" value="MFS_dom"/>
</dbReference>
<sequence>MSRRAIGDAVYQDAAGVIVANNDRLVGNEINEQVIHDGAMADAQEHKSTRWEAFLTHRKAIFWSMALSGALIMEGYDVVPNFIFVLLANFLRRFGVPAPGTENGYVIPAEWQSGLSNGSSAGGIIGLFINGWAAERFGAKKVMFTALVALTGFVFIMTFASSLTMLVVGEVLCGIPWGIFQTLTTAYASEVCPIHLRGYLTAYVNLCWGVGILLSSGVVTATLNIESDWSWRLPFVVQWVWIIPLCTIVYFCPTSPWWLVRQGRLEDAEASLRRLTNPERFTDQDARNTVAMMVHTTELERQATAGASYIDCFRKMDRRRTEIVMLTFAMQLLSGENLIGQGVQFLQQAGISNQLSFDLNMVLNSMFIIGTIFSWGLLSVFGRRTLYTSGMACMAVVLFIIGGLGFATQTSQITMAIGSLLIALNFVYNATLGPICYTLIAEVSSTRLRQKSIVLSRIAYQIMNIICGIIVPRMLSPTSWNWGPKSGIFWAVSATLSTLYCVLRLPETRGRSYGELDMLFESNVPAWRFATTKVDQFGYHMRDHKVSEDAGEVKGDTVMADRRREYEL</sequence>
<dbReference type="Pfam" id="PF00083">
    <property type="entry name" value="Sugar_tr"/>
    <property type="match status" value="1"/>
</dbReference>
<reference evidence="11 12" key="1">
    <citation type="journal article" date="2012" name="Science">
        <title>The Paleozoic origin of enzymatic lignin decomposition reconstructed from 31 fungal genomes.</title>
        <authorList>
            <person name="Floudas D."/>
            <person name="Binder M."/>
            <person name="Riley R."/>
            <person name="Barry K."/>
            <person name="Blanchette R.A."/>
            <person name="Henrissat B."/>
            <person name="Martinez A.T."/>
            <person name="Otillar R."/>
            <person name="Spatafora J.W."/>
            <person name="Yadav J.S."/>
            <person name="Aerts A."/>
            <person name="Benoit I."/>
            <person name="Boyd A."/>
            <person name="Carlson A."/>
            <person name="Copeland A."/>
            <person name="Coutinho P.M."/>
            <person name="de Vries R.P."/>
            <person name="Ferreira P."/>
            <person name="Findley K."/>
            <person name="Foster B."/>
            <person name="Gaskell J."/>
            <person name="Glotzer D."/>
            <person name="Gorecki P."/>
            <person name="Heitman J."/>
            <person name="Hesse C."/>
            <person name="Hori C."/>
            <person name="Igarashi K."/>
            <person name="Jurgens J.A."/>
            <person name="Kallen N."/>
            <person name="Kersten P."/>
            <person name="Kohler A."/>
            <person name="Kuees U."/>
            <person name="Kumar T.K.A."/>
            <person name="Kuo A."/>
            <person name="LaButti K."/>
            <person name="Larrondo L.F."/>
            <person name="Lindquist E."/>
            <person name="Ling A."/>
            <person name="Lombard V."/>
            <person name="Lucas S."/>
            <person name="Lundell T."/>
            <person name="Martin R."/>
            <person name="McLaughlin D.J."/>
            <person name="Morgenstern I."/>
            <person name="Morin E."/>
            <person name="Murat C."/>
            <person name="Nagy L.G."/>
            <person name="Nolan M."/>
            <person name="Ohm R.A."/>
            <person name="Patyshakuliyeva A."/>
            <person name="Rokas A."/>
            <person name="Ruiz-Duenas F.J."/>
            <person name="Sabat G."/>
            <person name="Salamov A."/>
            <person name="Samejima M."/>
            <person name="Schmutz J."/>
            <person name="Slot J.C."/>
            <person name="St John F."/>
            <person name="Stenlid J."/>
            <person name="Sun H."/>
            <person name="Sun S."/>
            <person name="Syed K."/>
            <person name="Tsang A."/>
            <person name="Wiebenga A."/>
            <person name="Young D."/>
            <person name="Pisabarro A."/>
            <person name="Eastwood D.C."/>
            <person name="Martin F."/>
            <person name="Cullen D."/>
            <person name="Grigoriev I.V."/>
            <person name="Hibbett D.S."/>
        </authorList>
    </citation>
    <scope>NUCLEOTIDE SEQUENCE [LARGE SCALE GENOMIC DNA]</scope>
    <source>
        <strain evidence="11 12">DJM-731 SS1</strain>
    </source>
</reference>
<dbReference type="OMA" id="MLTGGSW"/>
<dbReference type="Proteomes" id="UP000030653">
    <property type="component" value="Unassembled WGS sequence"/>
</dbReference>
<evidence type="ECO:0000256" key="4">
    <source>
        <dbReference type="ARBA" id="ARBA00022692"/>
    </source>
</evidence>
<evidence type="ECO:0000256" key="8">
    <source>
        <dbReference type="RuleBase" id="RU003346"/>
    </source>
</evidence>
<feature type="transmembrane region" description="Helical" evidence="9">
    <location>
        <begin position="359"/>
        <end position="378"/>
    </location>
</feature>
<gene>
    <name evidence="11" type="ORF">DACRYDRAFT_52834</name>
</gene>
<dbReference type="PANTHER" id="PTHR48022">
    <property type="entry name" value="PLASTIDIC GLUCOSE TRANSPORTER 4"/>
    <property type="match status" value="1"/>
</dbReference>
<dbReference type="AlphaFoldDB" id="M5G6C7"/>
<dbReference type="GO" id="GO:0005351">
    <property type="term" value="F:carbohydrate:proton symporter activity"/>
    <property type="evidence" value="ECO:0007669"/>
    <property type="project" value="TreeGrafter"/>
</dbReference>
<dbReference type="GeneID" id="63690193"/>
<feature type="transmembrane region" description="Helical" evidence="9">
    <location>
        <begin position="200"/>
        <end position="219"/>
    </location>
</feature>
<dbReference type="HOGENOM" id="CLU_001265_11_5_1"/>
<dbReference type="Gene3D" id="1.20.1250.20">
    <property type="entry name" value="MFS general substrate transporter like domains"/>
    <property type="match status" value="1"/>
</dbReference>
<dbReference type="InterPro" id="IPR050360">
    <property type="entry name" value="MFS_Sugar_Transporters"/>
</dbReference>
<dbReference type="InterPro" id="IPR005829">
    <property type="entry name" value="Sugar_transporter_CS"/>
</dbReference>
<evidence type="ECO:0000256" key="2">
    <source>
        <dbReference type="ARBA" id="ARBA00010992"/>
    </source>
</evidence>
<comment type="subcellular location">
    <subcellularLocation>
        <location evidence="1">Membrane</location>
        <topology evidence="1">Multi-pass membrane protein</topology>
    </subcellularLocation>
</comment>
<feature type="transmembrane region" description="Helical" evidence="9">
    <location>
        <begin position="239"/>
        <end position="260"/>
    </location>
</feature>
<feature type="transmembrane region" description="Helical" evidence="9">
    <location>
        <begin position="323"/>
        <end position="339"/>
    </location>
</feature>
<keyword evidence="6 9" id="KW-0472">Membrane</keyword>
<feature type="transmembrane region" description="Helical" evidence="9">
    <location>
        <begin position="385"/>
        <end position="407"/>
    </location>
</feature>
<evidence type="ECO:0000256" key="7">
    <source>
        <dbReference type="ARBA" id="ARBA00049119"/>
    </source>
</evidence>
<proteinExistence type="inferred from homology"/>
<dbReference type="GO" id="GO:0016020">
    <property type="term" value="C:membrane"/>
    <property type="evidence" value="ECO:0007669"/>
    <property type="project" value="UniProtKB-SubCell"/>
</dbReference>
<evidence type="ECO:0000256" key="6">
    <source>
        <dbReference type="ARBA" id="ARBA00023136"/>
    </source>
</evidence>
<dbReference type="InterPro" id="IPR005828">
    <property type="entry name" value="MFS_sugar_transport-like"/>
</dbReference>
<evidence type="ECO:0000256" key="1">
    <source>
        <dbReference type="ARBA" id="ARBA00004141"/>
    </source>
</evidence>